<dbReference type="AlphaFoldDB" id="A0A5B9DIC5"/>
<evidence type="ECO:0000313" key="2">
    <source>
        <dbReference type="Proteomes" id="UP000321062"/>
    </source>
</evidence>
<dbReference type="KEGG" id="yti:FNA67_01240"/>
<dbReference type="Proteomes" id="UP000321062">
    <property type="component" value="Chromosome"/>
</dbReference>
<protein>
    <submittedName>
        <fullName evidence="1">Head decoration protein</fullName>
    </submittedName>
</protein>
<organism evidence="1 2">
    <name type="scientific">Paradevosia tibetensis</name>
    <dbReference type="NCBI Taxonomy" id="1447062"/>
    <lineage>
        <taxon>Bacteria</taxon>
        <taxon>Pseudomonadati</taxon>
        <taxon>Pseudomonadota</taxon>
        <taxon>Alphaproteobacteria</taxon>
        <taxon>Hyphomicrobiales</taxon>
        <taxon>Devosiaceae</taxon>
        <taxon>Paradevosia</taxon>
    </lineage>
</organism>
<dbReference type="Pfam" id="PF02924">
    <property type="entry name" value="HDPD"/>
    <property type="match status" value="1"/>
</dbReference>
<accession>A0A5B9DIC5</accession>
<dbReference type="RefSeq" id="WP_147654783.1">
    <property type="nucleotide sequence ID" value="NZ_BMFM01000001.1"/>
</dbReference>
<sequence length="126" mass="12989">MDIKVQGPRDLDFVLSEASGTRSYETVTIKAGAGKLKPGTVLGKITAGGKYIPSPDAEVVGSEGAETAVAVLGYATDATTDDTLAVVMKRDGEVKKPMLVFAASVNTDNKIAAKLAQLAAANIHAR</sequence>
<dbReference type="EMBL" id="CP041690">
    <property type="protein sequence ID" value="QEE18884.1"/>
    <property type="molecule type" value="Genomic_DNA"/>
</dbReference>
<keyword evidence="2" id="KW-1185">Reference proteome</keyword>
<proteinExistence type="predicted"/>
<dbReference type="OrthoDB" id="7996345at2"/>
<gene>
    <name evidence="1" type="ORF">FNA67_01240</name>
</gene>
<name>A0A5B9DIC5_9HYPH</name>
<reference evidence="1 2" key="1">
    <citation type="journal article" date="2015" name="Int. J. Syst. Evol. Microbiol.">
        <title>Youhaiella tibetensis gen. nov., sp. nov., isolated from subsurface sediment.</title>
        <authorList>
            <person name="Wang Y.X."/>
            <person name="Huang F.Q."/>
            <person name="Nogi Y."/>
            <person name="Pang S.J."/>
            <person name="Wang P.K."/>
            <person name="Lv J."/>
        </authorList>
    </citation>
    <scope>NUCLEOTIDE SEQUENCE [LARGE SCALE GENOMIC DNA]</scope>
    <source>
        <strain evidence="2">fig4</strain>
    </source>
</reference>
<dbReference type="InterPro" id="IPR004195">
    <property type="entry name" value="Head_decoration_D"/>
</dbReference>
<evidence type="ECO:0000313" key="1">
    <source>
        <dbReference type="EMBL" id="QEE18884.1"/>
    </source>
</evidence>